<proteinExistence type="predicted"/>
<feature type="region of interest" description="Disordered" evidence="1">
    <location>
        <begin position="229"/>
        <end position="254"/>
    </location>
</feature>
<feature type="compositionally biased region" description="Polar residues" evidence="1">
    <location>
        <begin position="547"/>
        <end position="561"/>
    </location>
</feature>
<feature type="compositionally biased region" description="Polar residues" evidence="1">
    <location>
        <begin position="229"/>
        <end position="241"/>
    </location>
</feature>
<feature type="region of interest" description="Disordered" evidence="1">
    <location>
        <begin position="547"/>
        <end position="581"/>
    </location>
</feature>
<sequence length="978" mass="107600">MDAGLNMSGGGNQFDLQFPIPDLSTYESPSGFTVSGPTRNRRARLHSATPYSRNNNRPAQADNASINWLRALINKFISVPNFLRSLFESVRATPQRESQRGETSPRHEQRTENEMDVDQQQHNGIFQERLVQSNRIFAEPINNPNGLNSISHHRSDTIQNNAIKRKRSEDKSVSIDAIEEELLKQEQIEDQTYKPDLKELYCKNISPNWYKPFKNNPDKYPKFASSLRVTSDTYGPDQNLNSPKESPPPKKFKPSIVPTPRWFDYYPLDKDENAIDRKRTENIVEKRKVEEKTIEKDKVLHRSKKGKEKAENINLEHKPIEKISTATNRISPLKDQNYFSIQPPPVIETTPSTIVPSIGNIGNQSPVAGPSEISITMENKENNITTPVTTSQSVKSPSSMESIEFTHEIENIGTPTPVINHIANSSAKDKIEPRQSSPWFNKIPVDNASPLPLLSESKNDKLVEKPAPLIVSENHKDQIPTPLFIDSTKTAEKKDSLTEFPLKSTQSTPITDEQKGVESDSVNSFFSTNKALFTQSKPFTPLVSNSLKEEAQQSIPTTTLPLENIKETGKSQTDDGNEEEKITKALRSQPQENPALKFQNNTTAPSIFAKNLSIDNKNLPSSPTFASKPDSTATSTTVTTNFFGSTVAPTPSTSQPFKFDTSGMFSSNPIFSNISNDGDNNGKSDKPTKSYKSSGRFKKNKRSCGTSVIGSGSENVLLSPKTSSVDQNSNMLQGSTPTTFNFSFIPKQEGSTLFNTQTPSQPPFNLNIPQTQQTLSTPTAPIFGSTVPSSLPSFGTNSSSSAPASVFGTSQPSTFTFGTSSSHVASTGFGASPSPMTSGNIFGANQNSNASTGFTGFTGFGASSSHNFSNQMTSNGQFQFSNMSQQGDLSKIPYQQENSFQPPSLNFNFNGMNGSNGQGFSNNPFASNQNQSFNMSNGAMNPDSINPPIFNFHSGSDVSQQTALQGRRIRKMRPRKKD</sequence>
<feature type="region of interest" description="Disordered" evidence="1">
    <location>
        <begin position="670"/>
        <end position="733"/>
    </location>
</feature>
<protein>
    <submittedName>
        <fullName evidence="2">440_t:CDS:1</fullName>
    </submittedName>
</protein>
<organism evidence="2 3">
    <name type="scientific">Funneliformis mosseae</name>
    <name type="common">Endomycorrhizal fungus</name>
    <name type="synonym">Glomus mosseae</name>
    <dbReference type="NCBI Taxonomy" id="27381"/>
    <lineage>
        <taxon>Eukaryota</taxon>
        <taxon>Fungi</taxon>
        <taxon>Fungi incertae sedis</taxon>
        <taxon>Mucoromycota</taxon>
        <taxon>Glomeromycotina</taxon>
        <taxon>Glomeromycetes</taxon>
        <taxon>Glomerales</taxon>
        <taxon>Glomeraceae</taxon>
        <taxon>Funneliformis</taxon>
    </lineage>
</organism>
<evidence type="ECO:0000313" key="3">
    <source>
        <dbReference type="Proteomes" id="UP000789375"/>
    </source>
</evidence>
<comment type="caution">
    <text evidence="2">The sequence shown here is derived from an EMBL/GenBank/DDBJ whole genome shotgun (WGS) entry which is preliminary data.</text>
</comment>
<name>A0A9N8VUH7_FUNMO</name>
<reference evidence="2" key="1">
    <citation type="submission" date="2021-06" db="EMBL/GenBank/DDBJ databases">
        <authorList>
            <person name="Kallberg Y."/>
            <person name="Tangrot J."/>
            <person name="Rosling A."/>
        </authorList>
    </citation>
    <scope>NUCLEOTIDE SEQUENCE</scope>
    <source>
        <strain evidence="2">87-6 pot B 2015</strain>
    </source>
</reference>
<accession>A0A9N8VUH7</accession>
<feature type="region of interest" description="Disordered" evidence="1">
    <location>
        <begin position="952"/>
        <end position="978"/>
    </location>
</feature>
<dbReference type="EMBL" id="CAJVPP010000266">
    <property type="protein sequence ID" value="CAG8462978.1"/>
    <property type="molecule type" value="Genomic_DNA"/>
</dbReference>
<feature type="compositionally biased region" description="Polar residues" evidence="1">
    <location>
        <begin position="703"/>
        <end position="733"/>
    </location>
</feature>
<feature type="compositionally biased region" description="Basic and acidic residues" evidence="1">
    <location>
        <begin position="564"/>
        <end position="581"/>
    </location>
</feature>
<evidence type="ECO:0000256" key="1">
    <source>
        <dbReference type="SAM" id="MobiDB-lite"/>
    </source>
</evidence>
<feature type="region of interest" description="Disordered" evidence="1">
    <location>
        <begin position="782"/>
        <end position="805"/>
    </location>
</feature>
<dbReference type="AlphaFoldDB" id="A0A9N8VUH7"/>
<dbReference type="Proteomes" id="UP000789375">
    <property type="component" value="Unassembled WGS sequence"/>
</dbReference>
<feature type="compositionally biased region" description="Polar residues" evidence="1">
    <location>
        <begin position="953"/>
        <end position="964"/>
    </location>
</feature>
<feature type="region of interest" description="Disordered" evidence="1">
    <location>
        <begin position="496"/>
        <end position="521"/>
    </location>
</feature>
<feature type="region of interest" description="Disordered" evidence="1">
    <location>
        <begin position="92"/>
        <end position="119"/>
    </location>
</feature>
<gene>
    <name evidence="2" type="ORF">FMOSSE_LOCUS2135</name>
</gene>
<keyword evidence="3" id="KW-1185">Reference proteome</keyword>
<feature type="compositionally biased region" description="Basic and acidic residues" evidence="1">
    <location>
        <begin position="97"/>
        <end position="113"/>
    </location>
</feature>
<feature type="compositionally biased region" description="Basic residues" evidence="1">
    <location>
        <begin position="967"/>
        <end position="978"/>
    </location>
</feature>
<evidence type="ECO:0000313" key="2">
    <source>
        <dbReference type="EMBL" id="CAG8462978.1"/>
    </source>
</evidence>
<feature type="compositionally biased region" description="Polar residues" evidence="1">
    <location>
        <begin position="786"/>
        <end position="805"/>
    </location>
</feature>